<dbReference type="InterPro" id="IPR002716">
    <property type="entry name" value="PIN_dom"/>
</dbReference>
<dbReference type="CDD" id="cd18678">
    <property type="entry name" value="PIN_MtVapC25_VapC33-like"/>
    <property type="match status" value="1"/>
</dbReference>
<dbReference type="Pfam" id="PF01850">
    <property type="entry name" value="PIN"/>
    <property type="match status" value="1"/>
</dbReference>
<dbReference type="NCBIfam" id="TIGR00028">
    <property type="entry name" value="Mtu_PIN_fam"/>
    <property type="match status" value="1"/>
</dbReference>
<evidence type="ECO:0000256" key="5">
    <source>
        <dbReference type="ARBA" id="ARBA00022842"/>
    </source>
</evidence>
<dbReference type="GO" id="GO:0000287">
    <property type="term" value="F:magnesium ion binding"/>
    <property type="evidence" value="ECO:0007669"/>
    <property type="project" value="UniProtKB-UniRule"/>
</dbReference>
<keyword evidence="4 6" id="KW-0378">Hydrolase</keyword>
<reference evidence="8 9" key="1">
    <citation type="submission" date="2019-11" db="EMBL/GenBank/DDBJ databases">
        <authorList>
            <person name="Li X.-J."/>
            <person name="Feng X.-M."/>
        </authorList>
    </citation>
    <scope>NUCLEOTIDE SEQUENCE [LARGE SCALE GENOMIC DNA]</scope>
    <source>
        <strain evidence="8 9">XMNu-373</strain>
    </source>
</reference>
<keyword evidence="1 6" id="KW-1277">Toxin-antitoxin system</keyword>
<organism evidence="8 9">
    <name type="scientific">Phytoactinopolyspora mesophila</name>
    <dbReference type="NCBI Taxonomy" id="2650750"/>
    <lineage>
        <taxon>Bacteria</taxon>
        <taxon>Bacillati</taxon>
        <taxon>Actinomycetota</taxon>
        <taxon>Actinomycetes</taxon>
        <taxon>Jiangellales</taxon>
        <taxon>Jiangellaceae</taxon>
        <taxon>Phytoactinopolyspora</taxon>
    </lineage>
</organism>
<feature type="binding site" evidence="6">
    <location>
        <position position="5"/>
    </location>
    <ligand>
        <name>Mg(2+)</name>
        <dbReference type="ChEBI" id="CHEBI:18420"/>
    </ligand>
</feature>
<evidence type="ECO:0000256" key="6">
    <source>
        <dbReference type="HAMAP-Rule" id="MF_00265"/>
    </source>
</evidence>
<name>A0A7K3MB39_9ACTN</name>
<comment type="function">
    <text evidence="6">Toxic component of a toxin-antitoxin (TA) system. An RNase.</text>
</comment>
<gene>
    <name evidence="6" type="primary">vapC</name>
    <name evidence="8" type="ORF">F7O44_25990</name>
</gene>
<dbReference type="HAMAP" id="MF_00265">
    <property type="entry name" value="VapC_Nob1"/>
    <property type="match status" value="1"/>
</dbReference>
<dbReference type="InterPro" id="IPR006226">
    <property type="entry name" value="Mtu_PIN"/>
</dbReference>
<evidence type="ECO:0000256" key="3">
    <source>
        <dbReference type="ARBA" id="ARBA00022723"/>
    </source>
</evidence>
<dbReference type="GO" id="GO:0016788">
    <property type="term" value="F:hydrolase activity, acting on ester bonds"/>
    <property type="evidence" value="ECO:0007669"/>
    <property type="project" value="InterPro"/>
</dbReference>
<accession>A0A7K3MB39</accession>
<keyword evidence="3 6" id="KW-0479">Metal-binding</keyword>
<comment type="caution">
    <text evidence="8">The sequence shown here is derived from an EMBL/GenBank/DDBJ whole genome shotgun (WGS) entry which is preliminary data.</text>
</comment>
<dbReference type="Proteomes" id="UP000460435">
    <property type="component" value="Unassembled WGS sequence"/>
</dbReference>
<proteinExistence type="inferred from homology"/>
<comment type="similarity">
    <text evidence="6">Belongs to the PINc/VapC protein family.</text>
</comment>
<evidence type="ECO:0000313" key="8">
    <source>
        <dbReference type="EMBL" id="NDL60535.1"/>
    </source>
</evidence>
<feature type="binding site" evidence="6">
    <location>
        <position position="108"/>
    </location>
    <ligand>
        <name>Mg(2+)</name>
        <dbReference type="ChEBI" id="CHEBI:18420"/>
    </ligand>
</feature>
<dbReference type="EC" id="3.1.-.-" evidence="6"/>
<keyword evidence="2 6" id="KW-0540">Nuclease</keyword>
<dbReference type="AlphaFoldDB" id="A0A7K3MB39"/>
<dbReference type="RefSeq" id="WP_162453236.1">
    <property type="nucleotide sequence ID" value="NZ_WLZY01000012.1"/>
</dbReference>
<keyword evidence="9" id="KW-1185">Reference proteome</keyword>
<evidence type="ECO:0000313" key="9">
    <source>
        <dbReference type="Proteomes" id="UP000460435"/>
    </source>
</evidence>
<evidence type="ECO:0000256" key="4">
    <source>
        <dbReference type="ARBA" id="ARBA00022801"/>
    </source>
</evidence>
<sequence>MKLLDVNVLVYAHREDAPGHRNYAAWLRDLLGGEEPFAVTSLVFTGFIRIVTHRRVFDPPSPLEIALAFAREVRTHDNCVVLEPGHRHWDIFEEQCRGADARGNLVTDAHLAALAVETASDIITTDRDFSRFPNLRWSHPLG</sequence>
<evidence type="ECO:0000259" key="7">
    <source>
        <dbReference type="Pfam" id="PF01850"/>
    </source>
</evidence>
<evidence type="ECO:0000256" key="1">
    <source>
        <dbReference type="ARBA" id="ARBA00022649"/>
    </source>
</evidence>
<dbReference type="InterPro" id="IPR022907">
    <property type="entry name" value="VapC_family"/>
</dbReference>
<dbReference type="GO" id="GO:0004540">
    <property type="term" value="F:RNA nuclease activity"/>
    <property type="evidence" value="ECO:0007669"/>
    <property type="project" value="InterPro"/>
</dbReference>
<feature type="domain" description="PIN" evidence="7">
    <location>
        <begin position="3"/>
        <end position="133"/>
    </location>
</feature>
<protein>
    <recommendedName>
        <fullName evidence="6">Ribonuclease VapC</fullName>
        <shortName evidence="6">RNase VapC</shortName>
        <ecNumber evidence="6">3.1.-.-</ecNumber>
    </recommendedName>
    <alternativeName>
        <fullName evidence="6">Toxin VapC</fullName>
    </alternativeName>
</protein>
<dbReference type="GO" id="GO:0090729">
    <property type="term" value="F:toxin activity"/>
    <property type="evidence" value="ECO:0007669"/>
    <property type="project" value="UniProtKB-KW"/>
</dbReference>
<dbReference type="SUPFAM" id="SSF88723">
    <property type="entry name" value="PIN domain-like"/>
    <property type="match status" value="1"/>
</dbReference>
<dbReference type="Gene3D" id="3.40.50.1010">
    <property type="entry name" value="5'-nuclease"/>
    <property type="match status" value="1"/>
</dbReference>
<dbReference type="InterPro" id="IPR029060">
    <property type="entry name" value="PIN-like_dom_sf"/>
</dbReference>
<comment type="cofactor">
    <cofactor evidence="6">
        <name>Mg(2+)</name>
        <dbReference type="ChEBI" id="CHEBI:18420"/>
    </cofactor>
</comment>
<keyword evidence="6" id="KW-0800">Toxin</keyword>
<dbReference type="EMBL" id="WLZY01000012">
    <property type="protein sequence ID" value="NDL60535.1"/>
    <property type="molecule type" value="Genomic_DNA"/>
</dbReference>
<evidence type="ECO:0000256" key="2">
    <source>
        <dbReference type="ARBA" id="ARBA00022722"/>
    </source>
</evidence>
<keyword evidence="5 6" id="KW-0460">Magnesium</keyword>
<dbReference type="GO" id="GO:0045926">
    <property type="term" value="P:negative regulation of growth"/>
    <property type="evidence" value="ECO:0007669"/>
    <property type="project" value="UniProtKB-ARBA"/>
</dbReference>